<evidence type="ECO:0008006" key="6">
    <source>
        <dbReference type="Google" id="ProtNLM"/>
    </source>
</evidence>
<dbReference type="Gene3D" id="1.25.40.10">
    <property type="entry name" value="Tetratricopeptide repeat domain"/>
    <property type="match status" value="1"/>
</dbReference>
<evidence type="ECO:0000256" key="3">
    <source>
        <dbReference type="PROSITE-ProRule" id="PRU00708"/>
    </source>
</evidence>
<dbReference type="PANTHER" id="PTHR47939:SF13">
    <property type="entry name" value="OS03G0201400 PROTEIN"/>
    <property type="match status" value="1"/>
</dbReference>
<evidence type="ECO:0000256" key="2">
    <source>
        <dbReference type="ARBA" id="ARBA00022737"/>
    </source>
</evidence>
<proteinExistence type="inferred from homology"/>
<dbReference type="PANTHER" id="PTHR47939">
    <property type="entry name" value="MEMBRANE-ASSOCIATED SALT-INDUCIBLE PROTEIN-LIKE"/>
    <property type="match status" value="1"/>
</dbReference>
<dbReference type="AlphaFoldDB" id="A0AAV9D6V0"/>
<feature type="repeat" description="PPR" evidence="3">
    <location>
        <begin position="294"/>
        <end position="328"/>
    </location>
</feature>
<dbReference type="Pfam" id="PF13041">
    <property type="entry name" value="PPR_2"/>
    <property type="match status" value="1"/>
</dbReference>
<evidence type="ECO:0000313" key="4">
    <source>
        <dbReference type="EMBL" id="KAK1296900.1"/>
    </source>
</evidence>
<comment type="similarity">
    <text evidence="1">Belongs to the PPR family. P subfamily.</text>
</comment>
<dbReference type="InterPro" id="IPR002885">
    <property type="entry name" value="PPR_rpt"/>
</dbReference>
<dbReference type="InterPro" id="IPR011990">
    <property type="entry name" value="TPR-like_helical_dom_sf"/>
</dbReference>
<keyword evidence="5" id="KW-1185">Reference proteome</keyword>
<keyword evidence="2" id="KW-0677">Repeat</keyword>
<organism evidence="4 5">
    <name type="scientific">Acorus calamus</name>
    <name type="common">Sweet flag</name>
    <dbReference type="NCBI Taxonomy" id="4465"/>
    <lineage>
        <taxon>Eukaryota</taxon>
        <taxon>Viridiplantae</taxon>
        <taxon>Streptophyta</taxon>
        <taxon>Embryophyta</taxon>
        <taxon>Tracheophyta</taxon>
        <taxon>Spermatophyta</taxon>
        <taxon>Magnoliopsida</taxon>
        <taxon>Liliopsida</taxon>
        <taxon>Acoraceae</taxon>
        <taxon>Acorus</taxon>
    </lineage>
</organism>
<evidence type="ECO:0000313" key="5">
    <source>
        <dbReference type="Proteomes" id="UP001180020"/>
    </source>
</evidence>
<feature type="repeat" description="PPR" evidence="3">
    <location>
        <begin position="364"/>
        <end position="398"/>
    </location>
</feature>
<name>A0AAV9D6V0_ACOCL</name>
<reference evidence="4" key="1">
    <citation type="journal article" date="2023" name="Nat. Commun.">
        <title>Diploid and tetraploid genomes of Acorus and the evolution of monocots.</title>
        <authorList>
            <person name="Ma L."/>
            <person name="Liu K.W."/>
            <person name="Li Z."/>
            <person name="Hsiao Y.Y."/>
            <person name="Qi Y."/>
            <person name="Fu T."/>
            <person name="Tang G.D."/>
            <person name="Zhang D."/>
            <person name="Sun W.H."/>
            <person name="Liu D.K."/>
            <person name="Li Y."/>
            <person name="Chen G.Z."/>
            <person name="Liu X.D."/>
            <person name="Liao X.Y."/>
            <person name="Jiang Y.T."/>
            <person name="Yu X."/>
            <person name="Hao Y."/>
            <person name="Huang J."/>
            <person name="Zhao X.W."/>
            <person name="Ke S."/>
            <person name="Chen Y.Y."/>
            <person name="Wu W.L."/>
            <person name="Hsu J.L."/>
            <person name="Lin Y.F."/>
            <person name="Huang M.D."/>
            <person name="Li C.Y."/>
            <person name="Huang L."/>
            <person name="Wang Z.W."/>
            <person name="Zhao X."/>
            <person name="Zhong W.Y."/>
            <person name="Peng D.H."/>
            <person name="Ahmad S."/>
            <person name="Lan S."/>
            <person name="Zhang J.S."/>
            <person name="Tsai W.C."/>
            <person name="Van de Peer Y."/>
            <person name="Liu Z.J."/>
        </authorList>
    </citation>
    <scope>NUCLEOTIDE SEQUENCE</scope>
    <source>
        <strain evidence="4">CP</strain>
    </source>
</reference>
<protein>
    <recommendedName>
        <fullName evidence="6">Pentatricopeptide repeat-containing protein</fullName>
    </recommendedName>
</protein>
<dbReference type="PROSITE" id="PS51375">
    <property type="entry name" value="PPR"/>
    <property type="match status" value="2"/>
</dbReference>
<evidence type="ECO:0000256" key="1">
    <source>
        <dbReference type="ARBA" id="ARBA00007626"/>
    </source>
</evidence>
<dbReference type="NCBIfam" id="TIGR00756">
    <property type="entry name" value="PPR"/>
    <property type="match status" value="2"/>
</dbReference>
<comment type="caution">
    <text evidence="4">The sequence shown here is derived from an EMBL/GenBank/DDBJ whole genome shotgun (WGS) entry which is preliminary data.</text>
</comment>
<dbReference type="InterPro" id="IPR050667">
    <property type="entry name" value="PPR-containing_protein"/>
</dbReference>
<dbReference type="Proteomes" id="UP001180020">
    <property type="component" value="Unassembled WGS sequence"/>
</dbReference>
<gene>
    <name evidence="4" type="ORF">QJS10_CPB15g01588</name>
</gene>
<accession>A0AAV9D6V0</accession>
<reference evidence="4" key="2">
    <citation type="submission" date="2023-06" db="EMBL/GenBank/DDBJ databases">
        <authorList>
            <person name="Ma L."/>
            <person name="Liu K.-W."/>
            <person name="Li Z."/>
            <person name="Hsiao Y.-Y."/>
            <person name="Qi Y."/>
            <person name="Fu T."/>
            <person name="Tang G."/>
            <person name="Zhang D."/>
            <person name="Sun W.-H."/>
            <person name="Liu D.-K."/>
            <person name="Li Y."/>
            <person name="Chen G.-Z."/>
            <person name="Liu X.-D."/>
            <person name="Liao X.-Y."/>
            <person name="Jiang Y.-T."/>
            <person name="Yu X."/>
            <person name="Hao Y."/>
            <person name="Huang J."/>
            <person name="Zhao X.-W."/>
            <person name="Ke S."/>
            <person name="Chen Y.-Y."/>
            <person name="Wu W.-L."/>
            <person name="Hsu J.-L."/>
            <person name="Lin Y.-F."/>
            <person name="Huang M.-D."/>
            <person name="Li C.-Y."/>
            <person name="Huang L."/>
            <person name="Wang Z.-W."/>
            <person name="Zhao X."/>
            <person name="Zhong W.-Y."/>
            <person name="Peng D.-H."/>
            <person name="Ahmad S."/>
            <person name="Lan S."/>
            <person name="Zhang J.-S."/>
            <person name="Tsai W.-C."/>
            <person name="Van De Peer Y."/>
            <person name="Liu Z.-J."/>
        </authorList>
    </citation>
    <scope>NUCLEOTIDE SEQUENCE</scope>
    <source>
        <strain evidence="4">CP</strain>
        <tissue evidence="4">Leaves</tissue>
    </source>
</reference>
<sequence length="555" mass="62647">MEQRRGRDGDEDEIGSRLYFHTSKHANHLISSTLLIILKGEINKPAKRDPWSSCYISDDQKITPSMLLRIMDLSPPSTHKHLLHFLLFSYKKTHGGSMNDDTLSFIIDRFLRLRDYSAIRQLLFPDKFTSRTSRREGLKNSYDHQNPPGLIQNATKRTASVVVRGLIRAGRPKDAISAFKAVRFRDDDFAADMAVEFWRKGYTRHVGSLMHWPSGRDDLTRTIVETLGPAAALPMFNDLLRLYLRRDKAADADDRTLISGCDTCGFGGKDYRVIDVGEIEKLLIEMDALGVPLTVKTFNLFIYYLAKIRQTEDAMLLFQNMEQRGLIPNSRTYIIMARALYKARRVDEGDIMVMKARSTAPSLSCKDYRGFIKIFCKAGMLEHAVRVFEMMSQDGFFLKANAFNVLIKNLSLWNKGDALNAVFAIAKKRRLLMKEMYVFLNDGTVVKGLSGDALAKYWELCATCGKILHLGVSVNGRFGSAVMAAYINALTRVYSDVQSAEGEDTTSPTSLVMESWLRGLGGLERAGMDVSFLRERIERLKMSSIPSGDVVHPEA</sequence>
<dbReference type="EMBL" id="JAUJYO010000015">
    <property type="protein sequence ID" value="KAK1296900.1"/>
    <property type="molecule type" value="Genomic_DNA"/>
</dbReference>
<dbReference type="Pfam" id="PF01535">
    <property type="entry name" value="PPR"/>
    <property type="match status" value="1"/>
</dbReference>